<sequence length="484" mass="54781">MNLRDYNQKNVNVISICQNKTIFGFKYLIFVIFLLIAVMQISFFHQEGKIDQLWHPLITPLFLTMVFGCLFNFVGNQIPYLNKFGLGFLLCILVPSFLAYCGIVPGEVVKRIDKSFFNKPSSSNSWCIGINFAQFFVTIVTVSSILAIDKNLLKKSVVKFIPLTLISLFCSFLLVGLVGFLLDYHPPYEHGFISYNPFLDAIVYFCNPLTSGGTNLGITRFQETFSIVFQNKNPLITTAPDKIRSVLIAPLILMRLLAIMLGGILYKLFDKTIYSGHKQLEINQITKTEDIKKPSSKVQQNDFKDSYQNLGMGMMIVFALYNSCMMLNQLLFKMDTMVYLIVILILIKRFDLLSLRYQNYVLHLSKFTVTNFTPAALVCFGVATNFQTLKACMFDLKIVIMVLTSLLTVVLVAFLLAKKFGFYPLEASLTAGLCSHSIGSMGHISIMSVTGRINLLHFANIATRIVGPMIFVLMNLLFNFFYNT</sequence>
<dbReference type="RefSeq" id="WP_212331057.1">
    <property type="nucleotide sequence ID" value="NZ_JAGVRH010000002.1"/>
</dbReference>
<feature type="transmembrane region" description="Helical" evidence="1">
    <location>
        <begin position="21"/>
        <end position="41"/>
    </location>
</feature>
<proteinExistence type="predicted"/>
<gene>
    <name evidence="2" type="ORF">J8J04_01035</name>
</gene>
<feature type="transmembrane region" description="Helical" evidence="1">
    <location>
        <begin position="53"/>
        <end position="74"/>
    </location>
</feature>
<dbReference type="PANTHER" id="PTHR40033">
    <property type="entry name" value="NA(+)-MALATE SYMPORTER"/>
    <property type="match status" value="1"/>
</dbReference>
<dbReference type="PANTHER" id="PTHR40033:SF1">
    <property type="entry name" value="CITRATE-SODIUM SYMPORTER"/>
    <property type="match status" value="1"/>
</dbReference>
<feature type="transmembrane region" description="Helical" evidence="1">
    <location>
        <begin position="247"/>
        <end position="269"/>
    </location>
</feature>
<feature type="transmembrane region" description="Helical" evidence="1">
    <location>
        <begin position="160"/>
        <end position="182"/>
    </location>
</feature>
<dbReference type="Pfam" id="PF03390">
    <property type="entry name" value="2HCT"/>
    <property type="match status" value="1"/>
</dbReference>
<keyword evidence="1" id="KW-1133">Transmembrane helix</keyword>
<feature type="transmembrane region" description="Helical" evidence="1">
    <location>
        <begin position="367"/>
        <end position="386"/>
    </location>
</feature>
<dbReference type="Proteomes" id="UP000811481">
    <property type="component" value="Unassembled WGS sequence"/>
</dbReference>
<evidence type="ECO:0000313" key="2">
    <source>
        <dbReference type="EMBL" id="MBS2126285.1"/>
    </source>
</evidence>
<comment type="caution">
    <text evidence="2">The sequence shown here is derived from an EMBL/GenBank/DDBJ whole genome shotgun (WGS) entry which is preliminary data.</text>
</comment>
<reference evidence="2" key="1">
    <citation type="submission" date="2021-04" db="EMBL/GenBank/DDBJ databases">
        <title>Draft genome sequence of StrPh-CL8, a phytoplasma strain causing strawberry phyllody in Chile.</title>
        <authorList>
            <person name="Cui W."/>
            <person name="Zamorano A."/>
            <person name="Fiore N."/>
        </authorList>
    </citation>
    <scope>NUCLEOTIDE SEQUENCE [LARGE SCALE GENOMIC DNA]</scope>
    <source>
        <strain evidence="2">StrPh-Cl</strain>
    </source>
</reference>
<evidence type="ECO:0000313" key="3">
    <source>
        <dbReference type="Proteomes" id="UP000811481"/>
    </source>
</evidence>
<keyword evidence="1" id="KW-0812">Transmembrane</keyword>
<keyword evidence="3" id="KW-1185">Reference proteome</keyword>
<accession>A0ABS5K591</accession>
<feature type="transmembrane region" description="Helical" evidence="1">
    <location>
        <begin position="398"/>
        <end position="417"/>
    </location>
</feature>
<feature type="transmembrane region" description="Helical" evidence="1">
    <location>
        <begin position="461"/>
        <end position="482"/>
    </location>
</feature>
<organism evidence="2 3">
    <name type="scientific">'Fragaria x ananassa' phyllody phytoplasma</name>
    <dbReference type="NCBI Taxonomy" id="2358428"/>
    <lineage>
        <taxon>Bacteria</taxon>
        <taxon>Bacillati</taxon>
        <taxon>Mycoplasmatota</taxon>
        <taxon>Mollicutes</taxon>
        <taxon>Acholeplasmatales</taxon>
        <taxon>Acholeplasmataceae</taxon>
        <taxon>Candidatus Phytoplasma</taxon>
        <taxon>16SrXIII (Mexican periwinkle virescence group)</taxon>
    </lineage>
</organism>
<dbReference type="EMBL" id="JAGVRH010000002">
    <property type="protein sequence ID" value="MBS2126285.1"/>
    <property type="molecule type" value="Genomic_DNA"/>
</dbReference>
<protein>
    <submittedName>
        <fullName evidence="2">2-hydroxycarboxylate transporter family protein</fullName>
    </submittedName>
</protein>
<evidence type="ECO:0000256" key="1">
    <source>
        <dbReference type="SAM" id="Phobius"/>
    </source>
</evidence>
<feature type="transmembrane region" description="Helical" evidence="1">
    <location>
        <begin position="126"/>
        <end position="148"/>
    </location>
</feature>
<keyword evidence="1" id="KW-0472">Membrane</keyword>
<name>A0ABS5K591_9MOLU</name>
<dbReference type="InterPro" id="IPR004679">
    <property type="entry name" value="2-OHcarboxylate_transport"/>
</dbReference>
<feature type="transmembrane region" description="Helical" evidence="1">
    <location>
        <begin position="86"/>
        <end position="106"/>
    </location>
</feature>